<evidence type="ECO:0000256" key="8">
    <source>
        <dbReference type="ARBA" id="ARBA00023002"/>
    </source>
</evidence>
<accession>A0A1Y1Z7D8</accession>
<reference evidence="14 15" key="1">
    <citation type="submission" date="2016-07" db="EMBL/GenBank/DDBJ databases">
        <title>Pervasive Adenine N6-methylation of Active Genes in Fungi.</title>
        <authorList>
            <consortium name="DOE Joint Genome Institute"/>
            <person name="Mondo S.J."/>
            <person name="Dannebaum R.O."/>
            <person name="Kuo R.C."/>
            <person name="Labutti K."/>
            <person name="Haridas S."/>
            <person name="Kuo A."/>
            <person name="Salamov A."/>
            <person name="Ahrendt S.R."/>
            <person name="Lipzen A."/>
            <person name="Sullivan W."/>
            <person name="Andreopoulos W.B."/>
            <person name="Clum A."/>
            <person name="Lindquist E."/>
            <person name="Daum C."/>
            <person name="Ramamoorthy G.K."/>
            <person name="Gryganskyi A."/>
            <person name="Culley D."/>
            <person name="Magnuson J.K."/>
            <person name="James T.Y."/>
            <person name="O'Malley M.A."/>
            <person name="Stajich J.E."/>
            <person name="Spatafora J.W."/>
            <person name="Visel A."/>
            <person name="Grigoriev I.V."/>
        </authorList>
    </citation>
    <scope>NUCLEOTIDE SEQUENCE [LARGE SCALE GENOMIC DNA]</scope>
    <source>
        <strain evidence="14 15">CBS 931.73</strain>
    </source>
</reference>
<evidence type="ECO:0000256" key="13">
    <source>
        <dbReference type="SAM" id="Phobius"/>
    </source>
</evidence>
<evidence type="ECO:0000256" key="2">
    <source>
        <dbReference type="ARBA" id="ARBA00004673"/>
    </source>
</evidence>
<gene>
    <name evidence="14" type="ORF">K493DRAFT_310682</name>
</gene>
<dbReference type="AlphaFoldDB" id="A0A1Y1Z7D8"/>
<evidence type="ECO:0000256" key="4">
    <source>
        <dbReference type="ARBA" id="ARBA00016081"/>
    </source>
</evidence>
<dbReference type="EMBL" id="MCFE01000018">
    <property type="protein sequence ID" value="ORY06180.1"/>
    <property type="molecule type" value="Genomic_DNA"/>
</dbReference>
<organism evidence="14 15">
    <name type="scientific">Basidiobolus meristosporus CBS 931.73</name>
    <dbReference type="NCBI Taxonomy" id="1314790"/>
    <lineage>
        <taxon>Eukaryota</taxon>
        <taxon>Fungi</taxon>
        <taxon>Fungi incertae sedis</taxon>
        <taxon>Zoopagomycota</taxon>
        <taxon>Entomophthoromycotina</taxon>
        <taxon>Basidiobolomycetes</taxon>
        <taxon>Basidiobolales</taxon>
        <taxon>Basidiobolaceae</taxon>
        <taxon>Basidiobolus</taxon>
    </lineage>
</organism>
<evidence type="ECO:0000313" key="14">
    <source>
        <dbReference type="EMBL" id="ORY06180.1"/>
    </source>
</evidence>
<dbReference type="InParanoid" id="A0A1Y1Z7D8"/>
<evidence type="ECO:0000256" key="12">
    <source>
        <dbReference type="PIRNR" id="PIRNR000283"/>
    </source>
</evidence>
<dbReference type="GO" id="GO:0004129">
    <property type="term" value="F:cytochrome-c oxidase activity"/>
    <property type="evidence" value="ECO:0007669"/>
    <property type="project" value="TreeGrafter"/>
</dbReference>
<evidence type="ECO:0000256" key="5">
    <source>
        <dbReference type="ARBA" id="ARBA00022692"/>
    </source>
</evidence>
<comment type="function">
    <text evidence="12">Component of the cytochrome c oxidase, the last enzyme in the mitochondrial electron transport chain which drives oxidative phosphorylation.</text>
</comment>
<keyword evidence="5 13" id="KW-0812">Transmembrane</keyword>
<evidence type="ECO:0000313" key="15">
    <source>
        <dbReference type="Proteomes" id="UP000193498"/>
    </source>
</evidence>
<evidence type="ECO:0000256" key="10">
    <source>
        <dbReference type="ARBA" id="ARBA00023136"/>
    </source>
</evidence>
<dbReference type="PANTHER" id="PTHR28264:SF1">
    <property type="entry name" value="CYTOCHROME C OXIDASE SUBUNIT 6C"/>
    <property type="match status" value="1"/>
</dbReference>
<evidence type="ECO:0000256" key="11">
    <source>
        <dbReference type="ARBA" id="ARBA00031091"/>
    </source>
</evidence>
<dbReference type="InterPro" id="IPR014368">
    <property type="entry name" value="Cyt_c_oxidase_su7a_fun"/>
</dbReference>
<dbReference type="GO" id="GO:0005743">
    <property type="term" value="C:mitochondrial inner membrane"/>
    <property type="evidence" value="ECO:0007669"/>
    <property type="project" value="UniProtKB-SubCell"/>
</dbReference>
<keyword evidence="7 13" id="KW-1133">Transmembrane helix</keyword>
<comment type="similarity">
    <text evidence="3 12">Belongs to the fungal cytochrome c oxidase subunit 7a family.</text>
</comment>
<evidence type="ECO:0000256" key="7">
    <source>
        <dbReference type="ARBA" id="ARBA00022989"/>
    </source>
</evidence>
<keyword evidence="9 12" id="KW-0496">Mitochondrion</keyword>
<dbReference type="Proteomes" id="UP000193498">
    <property type="component" value="Unassembled WGS sequence"/>
</dbReference>
<comment type="subcellular location">
    <subcellularLocation>
        <location evidence="1">Mitochondrion inner membrane</location>
        <topology evidence="1">Single-pass membrane protein</topology>
    </subcellularLocation>
</comment>
<evidence type="ECO:0000256" key="3">
    <source>
        <dbReference type="ARBA" id="ARBA00008862"/>
    </source>
</evidence>
<feature type="transmembrane region" description="Helical" evidence="13">
    <location>
        <begin position="12"/>
        <end position="32"/>
    </location>
</feature>
<comment type="caution">
    <text evidence="14">The sequence shown here is derived from an EMBL/GenBank/DDBJ whole genome shotgun (WGS) entry which is preliminary data.</text>
</comment>
<dbReference type="PANTHER" id="PTHR28264">
    <property type="entry name" value="CYTOCHROME C OXIDASE SUBUNIT 7A"/>
    <property type="match status" value="1"/>
</dbReference>
<dbReference type="GO" id="GO:0016491">
    <property type="term" value="F:oxidoreductase activity"/>
    <property type="evidence" value="ECO:0007669"/>
    <property type="project" value="UniProtKB-KW"/>
</dbReference>
<proteinExistence type="inferred from homology"/>
<evidence type="ECO:0000256" key="9">
    <source>
        <dbReference type="ARBA" id="ARBA00023128"/>
    </source>
</evidence>
<dbReference type="OrthoDB" id="2317211at2759"/>
<dbReference type="UniPathway" id="UPA00705"/>
<dbReference type="FunCoup" id="A0A1Y1Z7D8">
    <property type="interactions" value="179"/>
</dbReference>
<dbReference type="STRING" id="1314790.A0A1Y1Z7D8"/>
<keyword evidence="8 12" id="KW-0560">Oxidoreductase</keyword>
<protein>
    <recommendedName>
        <fullName evidence="4 12">Cytochrome c oxidase subunit 9, mitochondrial</fullName>
    </recommendedName>
    <alternativeName>
        <fullName evidence="11 12">Cytochrome c oxidase polypeptide VIIA</fullName>
    </alternativeName>
</protein>
<comment type="pathway">
    <text evidence="2 12">Energy metabolism; oxidative phosphorylation.</text>
</comment>
<keyword evidence="10 12" id="KW-0472">Membrane</keyword>
<dbReference type="GO" id="GO:0006123">
    <property type="term" value="P:mitochondrial electron transport, cytochrome c to oxygen"/>
    <property type="evidence" value="ECO:0007669"/>
    <property type="project" value="InterPro"/>
</dbReference>
<dbReference type="PIRSF" id="PIRSF000283">
    <property type="entry name" value="COX9"/>
    <property type="match status" value="1"/>
</dbReference>
<name>A0A1Y1Z7D8_9FUNG</name>
<dbReference type="CDD" id="cd22888">
    <property type="entry name" value="CcO_VIIa_fungal"/>
    <property type="match status" value="1"/>
</dbReference>
<keyword evidence="6 12" id="KW-0999">Mitochondrion inner membrane</keyword>
<evidence type="ECO:0000256" key="1">
    <source>
        <dbReference type="ARBA" id="ARBA00004434"/>
    </source>
</evidence>
<keyword evidence="15" id="KW-1185">Reference proteome</keyword>
<evidence type="ECO:0000256" key="6">
    <source>
        <dbReference type="ARBA" id="ARBA00022792"/>
    </source>
</evidence>
<sequence>MIAPITGTIKRAALKDIAIGLTLGTAAGYYFWYNIHLAGNHKRDAFYAKLEAEKKSA</sequence>